<evidence type="ECO:0000256" key="7">
    <source>
        <dbReference type="ARBA" id="ARBA00023170"/>
    </source>
</evidence>
<evidence type="ECO:0000256" key="3">
    <source>
        <dbReference type="ARBA" id="ARBA00022692"/>
    </source>
</evidence>
<feature type="transmembrane region" description="Helical" evidence="10">
    <location>
        <begin position="176"/>
        <end position="197"/>
    </location>
</feature>
<evidence type="ECO:0000256" key="10">
    <source>
        <dbReference type="SAM" id="Phobius"/>
    </source>
</evidence>
<evidence type="ECO:0000256" key="1">
    <source>
        <dbReference type="ARBA" id="ARBA00004651"/>
    </source>
</evidence>
<dbReference type="AlphaFoldDB" id="A0A183IIC3"/>
<sequence length="451" mass="51112">MLKYRRHRRSFGDSSTGASEGSSRIHFVFKFGHSALSAGAWPEVDELVNLVMASVQMTWNVTGLFSNRPFNLTNWSFGSSTDPLFAHRLAGEVLYFAFGAFGTAANVMVLVAVSRLNKFKKDVVLLIGKHCLREDTHTARRNYCGHVTPVTTILQINRFHLREAGFRRHPTSQSSLYARVAYLGFTVASLLVSLGYVTSSVRRTIIELTGDFPMTSLQCFVQGIHIFFFETGVLTSCFDLVLMTIDRAIILHLSRWSHKFSTPIAVKVVSLLQAITFVDFCVVFALALIHRDTTTYSANCFYEDTVGSVHYEVHFFLTMIASIAIVFIYAVIVISMWVRKRSGRLGNSNLRRRDLIVTKRIGILVVPIILLHLVPFSIYSLIGPTGPYYNIISIYIFIFGCFDSTVNAFIYAWFHPDVKKLICKFRHWRLRQVQVSVCKTNTMLQCTTRTS</sequence>
<feature type="region of interest" description="Disordered" evidence="9">
    <location>
        <begin position="1"/>
        <end position="20"/>
    </location>
</feature>
<evidence type="ECO:0000313" key="13">
    <source>
        <dbReference type="Proteomes" id="UP000270296"/>
    </source>
</evidence>
<dbReference type="InterPro" id="IPR017452">
    <property type="entry name" value="GPCR_Rhodpsn_7TM"/>
</dbReference>
<dbReference type="PANTHER" id="PTHR24249">
    <property type="entry name" value="HISTAMINE RECEPTOR-RELATED G-PROTEIN COUPLED RECEPTOR"/>
    <property type="match status" value="1"/>
</dbReference>
<dbReference type="WBParaSite" id="SBAD_0000352301-mRNA-1">
    <property type="protein sequence ID" value="SBAD_0000352301-mRNA-1"/>
    <property type="gene ID" value="SBAD_0000352301"/>
</dbReference>
<feature type="domain" description="G-protein coupled receptors family 1 profile" evidence="11">
    <location>
        <begin position="145"/>
        <end position="411"/>
    </location>
</feature>
<evidence type="ECO:0000256" key="9">
    <source>
        <dbReference type="SAM" id="MobiDB-lite"/>
    </source>
</evidence>
<keyword evidence="6 10" id="KW-0472">Membrane</keyword>
<keyword evidence="7" id="KW-0675">Receptor</keyword>
<feature type="transmembrane region" description="Helical" evidence="10">
    <location>
        <begin position="264"/>
        <end position="289"/>
    </location>
</feature>
<keyword evidence="13" id="KW-1185">Reference proteome</keyword>
<dbReference type="PROSITE" id="PS50262">
    <property type="entry name" value="G_PROTEIN_RECEP_F1_2"/>
    <property type="match status" value="1"/>
</dbReference>
<evidence type="ECO:0000313" key="14">
    <source>
        <dbReference type="WBParaSite" id="SBAD_0000352301-mRNA-1"/>
    </source>
</evidence>
<dbReference type="SUPFAM" id="SSF81321">
    <property type="entry name" value="Family A G protein-coupled receptor-like"/>
    <property type="match status" value="1"/>
</dbReference>
<dbReference type="Proteomes" id="UP000270296">
    <property type="component" value="Unassembled WGS sequence"/>
</dbReference>
<dbReference type="GO" id="GO:0001594">
    <property type="term" value="F:trace-amine receptor activity"/>
    <property type="evidence" value="ECO:0007669"/>
    <property type="project" value="TreeGrafter"/>
</dbReference>
<keyword evidence="2" id="KW-1003">Cell membrane</keyword>
<evidence type="ECO:0000259" key="11">
    <source>
        <dbReference type="PROSITE" id="PS50262"/>
    </source>
</evidence>
<feature type="transmembrane region" description="Helical" evidence="10">
    <location>
        <begin position="93"/>
        <end position="113"/>
    </location>
</feature>
<keyword evidence="3 10" id="KW-0812">Transmembrane</keyword>
<evidence type="ECO:0000256" key="6">
    <source>
        <dbReference type="ARBA" id="ARBA00023136"/>
    </source>
</evidence>
<feature type="transmembrane region" description="Helical" evidence="10">
    <location>
        <begin position="388"/>
        <end position="414"/>
    </location>
</feature>
<dbReference type="Gene3D" id="1.20.1070.10">
    <property type="entry name" value="Rhodopsin 7-helix transmembrane proteins"/>
    <property type="match status" value="1"/>
</dbReference>
<dbReference type="InterPro" id="IPR050569">
    <property type="entry name" value="TAAR"/>
</dbReference>
<evidence type="ECO:0000256" key="8">
    <source>
        <dbReference type="ARBA" id="ARBA00023224"/>
    </source>
</evidence>
<keyword evidence="8" id="KW-0807">Transducer</keyword>
<dbReference type="PANTHER" id="PTHR24249:SF307">
    <property type="entry name" value="TRACE AMINE-ASSOCIATED RECEPTOR 5"/>
    <property type="match status" value="1"/>
</dbReference>
<dbReference type="PRINTS" id="PR00237">
    <property type="entry name" value="GPCRRHODOPSN"/>
</dbReference>
<gene>
    <name evidence="12" type="ORF">SBAD_LOCUS3368</name>
</gene>
<dbReference type="CDD" id="cd00637">
    <property type="entry name" value="7tm_classA_rhodopsin-like"/>
    <property type="match status" value="1"/>
</dbReference>
<dbReference type="EMBL" id="UZAM01007710">
    <property type="protein sequence ID" value="VDP00930.1"/>
    <property type="molecule type" value="Genomic_DNA"/>
</dbReference>
<evidence type="ECO:0000256" key="2">
    <source>
        <dbReference type="ARBA" id="ARBA00022475"/>
    </source>
</evidence>
<evidence type="ECO:0000256" key="4">
    <source>
        <dbReference type="ARBA" id="ARBA00022989"/>
    </source>
</evidence>
<organism evidence="14">
    <name type="scientific">Soboliphyme baturini</name>
    <dbReference type="NCBI Taxonomy" id="241478"/>
    <lineage>
        <taxon>Eukaryota</taxon>
        <taxon>Metazoa</taxon>
        <taxon>Ecdysozoa</taxon>
        <taxon>Nematoda</taxon>
        <taxon>Enoplea</taxon>
        <taxon>Dorylaimia</taxon>
        <taxon>Dioctophymatida</taxon>
        <taxon>Dioctophymatoidea</taxon>
        <taxon>Soboliphymatidae</taxon>
        <taxon>Soboliphyme</taxon>
    </lineage>
</organism>
<reference evidence="12 13" key="2">
    <citation type="submission" date="2018-11" db="EMBL/GenBank/DDBJ databases">
        <authorList>
            <consortium name="Pathogen Informatics"/>
        </authorList>
    </citation>
    <scope>NUCLEOTIDE SEQUENCE [LARGE SCALE GENOMIC DNA]</scope>
</reference>
<evidence type="ECO:0000313" key="12">
    <source>
        <dbReference type="EMBL" id="VDP00930.1"/>
    </source>
</evidence>
<proteinExistence type="predicted"/>
<keyword evidence="4 10" id="KW-1133">Transmembrane helix</keyword>
<evidence type="ECO:0000256" key="5">
    <source>
        <dbReference type="ARBA" id="ARBA00023040"/>
    </source>
</evidence>
<dbReference type="InterPro" id="IPR000276">
    <property type="entry name" value="GPCR_Rhodpsn"/>
</dbReference>
<feature type="transmembrane region" description="Helical" evidence="10">
    <location>
        <begin position="361"/>
        <end position="382"/>
    </location>
</feature>
<accession>A0A183IIC3</accession>
<protein>
    <submittedName>
        <fullName evidence="14">G_PROTEIN_RECEP_F1_2 domain-containing protein</fullName>
    </submittedName>
</protein>
<feature type="transmembrane region" description="Helical" evidence="10">
    <location>
        <begin position="315"/>
        <end position="338"/>
    </location>
</feature>
<keyword evidence="5" id="KW-0297">G-protein coupled receptor</keyword>
<name>A0A183IIC3_9BILA</name>
<comment type="subcellular location">
    <subcellularLocation>
        <location evidence="1">Cell membrane</location>
        <topology evidence="1">Multi-pass membrane protein</topology>
    </subcellularLocation>
</comment>
<reference evidence="14" key="1">
    <citation type="submission" date="2016-06" db="UniProtKB">
        <authorList>
            <consortium name="WormBaseParasite"/>
        </authorList>
    </citation>
    <scope>IDENTIFICATION</scope>
</reference>
<dbReference type="GO" id="GO:0005886">
    <property type="term" value="C:plasma membrane"/>
    <property type="evidence" value="ECO:0007669"/>
    <property type="project" value="UniProtKB-SubCell"/>
</dbReference>